<accession>A0AAD4L8D0</accession>
<proteinExistence type="predicted"/>
<keyword evidence="2" id="KW-1185">Reference proteome</keyword>
<reference evidence="1" key="1">
    <citation type="submission" date="2022-01" db="EMBL/GenBank/DDBJ databases">
        <title>Comparative genomics reveals a dynamic genome evolution in the ectomycorrhizal milk-cap (Lactarius) mushrooms.</title>
        <authorList>
            <consortium name="DOE Joint Genome Institute"/>
            <person name="Lebreton A."/>
            <person name="Tang N."/>
            <person name="Kuo A."/>
            <person name="LaButti K."/>
            <person name="Drula E."/>
            <person name="Barry K."/>
            <person name="Clum A."/>
            <person name="Lipzen A."/>
            <person name="Mousain D."/>
            <person name="Ng V."/>
            <person name="Wang R."/>
            <person name="Wang X."/>
            <person name="Dai Y."/>
            <person name="Henrissat B."/>
            <person name="Grigoriev I.V."/>
            <person name="Guerin-Laguette A."/>
            <person name="Yu F."/>
            <person name="Martin F.M."/>
        </authorList>
    </citation>
    <scope>NUCLEOTIDE SEQUENCE</scope>
    <source>
        <strain evidence="1">QP</strain>
    </source>
</reference>
<sequence>MRMRQLGKGQSVMFFAPGEVDRRIRRLMPRGNEPENGVQVIDILRWAMHETCRDISHHLPHWAQQGVDHHRRFSAYKQYSSTEDRFQGHKAPCSAPK</sequence>
<dbReference type="Proteomes" id="UP001201163">
    <property type="component" value="Unassembled WGS sequence"/>
</dbReference>
<dbReference type="AlphaFoldDB" id="A0AAD4L8D0"/>
<organism evidence="1 2">
    <name type="scientific">Lactarius akahatsu</name>
    <dbReference type="NCBI Taxonomy" id="416441"/>
    <lineage>
        <taxon>Eukaryota</taxon>
        <taxon>Fungi</taxon>
        <taxon>Dikarya</taxon>
        <taxon>Basidiomycota</taxon>
        <taxon>Agaricomycotina</taxon>
        <taxon>Agaricomycetes</taxon>
        <taxon>Russulales</taxon>
        <taxon>Russulaceae</taxon>
        <taxon>Lactarius</taxon>
    </lineage>
</organism>
<name>A0AAD4L8D0_9AGAM</name>
<protein>
    <submittedName>
        <fullName evidence="1">Uncharacterized protein</fullName>
    </submittedName>
</protein>
<evidence type="ECO:0000313" key="1">
    <source>
        <dbReference type="EMBL" id="KAH8982410.1"/>
    </source>
</evidence>
<gene>
    <name evidence="1" type="ORF">EDB92DRAFT_1894376</name>
</gene>
<evidence type="ECO:0000313" key="2">
    <source>
        <dbReference type="Proteomes" id="UP001201163"/>
    </source>
</evidence>
<comment type="caution">
    <text evidence="1">The sequence shown here is derived from an EMBL/GenBank/DDBJ whole genome shotgun (WGS) entry which is preliminary data.</text>
</comment>
<dbReference type="EMBL" id="JAKELL010000100">
    <property type="protein sequence ID" value="KAH8982410.1"/>
    <property type="molecule type" value="Genomic_DNA"/>
</dbReference>